<dbReference type="AlphaFoldDB" id="A0A1H0HHV6"/>
<dbReference type="Proteomes" id="UP000198860">
    <property type="component" value="Unassembled WGS sequence"/>
</dbReference>
<feature type="region of interest" description="Disordered" evidence="1">
    <location>
        <begin position="113"/>
        <end position="137"/>
    </location>
</feature>
<dbReference type="RefSeq" id="WP_089651301.1">
    <property type="nucleotide sequence ID" value="NZ_FNIZ01000003.1"/>
</dbReference>
<sequence>MGELANCSRCNGLFLKGSSTVCPECRKQEEKDFQTVYAFLRRKQNRTATVDEIEAGTGVSERQIRKFVKEKRLHPAHFPNVSYACEKCGASIREDRLCDSCKGSIQKGLNVQERNESLEKRKEEKERERANRTYYSW</sequence>
<dbReference type="EMBL" id="FNIZ01000003">
    <property type="protein sequence ID" value="SDO18748.1"/>
    <property type="molecule type" value="Genomic_DNA"/>
</dbReference>
<feature type="compositionally biased region" description="Basic and acidic residues" evidence="1">
    <location>
        <begin position="113"/>
        <end position="131"/>
    </location>
</feature>
<keyword evidence="2" id="KW-0966">Cell projection</keyword>
<gene>
    <name evidence="2" type="ORF">SAMN05421677_103178</name>
</gene>
<dbReference type="STRING" id="240303.SAMN05421677_103178"/>
<organism evidence="2 3">
    <name type="scientific">Halobacillus aidingensis</name>
    <dbReference type="NCBI Taxonomy" id="240303"/>
    <lineage>
        <taxon>Bacteria</taxon>
        <taxon>Bacillati</taxon>
        <taxon>Bacillota</taxon>
        <taxon>Bacilli</taxon>
        <taxon>Bacillales</taxon>
        <taxon>Bacillaceae</taxon>
        <taxon>Halobacillus</taxon>
    </lineage>
</organism>
<dbReference type="NCBIfam" id="TIGR03826">
    <property type="entry name" value="YvyF"/>
    <property type="match status" value="1"/>
</dbReference>
<evidence type="ECO:0000313" key="2">
    <source>
        <dbReference type="EMBL" id="SDO18748.1"/>
    </source>
</evidence>
<dbReference type="OrthoDB" id="1739831at2"/>
<proteinExistence type="predicted"/>
<evidence type="ECO:0000256" key="1">
    <source>
        <dbReference type="SAM" id="MobiDB-lite"/>
    </source>
</evidence>
<protein>
    <submittedName>
        <fullName evidence="2">Flagellar operon protein TIGR03826</fullName>
    </submittedName>
</protein>
<reference evidence="3" key="1">
    <citation type="submission" date="2016-10" db="EMBL/GenBank/DDBJ databases">
        <authorList>
            <person name="Varghese N."/>
            <person name="Submissions S."/>
        </authorList>
    </citation>
    <scope>NUCLEOTIDE SEQUENCE [LARGE SCALE GENOMIC DNA]</scope>
    <source>
        <strain evidence="3">CGMCC 1.3703</strain>
    </source>
</reference>
<accession>A0A1H0HHV6</accession>
<keyword evidence="2" id="KW-0969">Cilium</keyword>
<name>A0A1H0HHV6_HALAD</name>
<dbReference type="InterPro" id="IPR022258">
    <property type="entry name" value="Flagellar_operon_YvyF"/>
</dbReference>
<keyword evidence="2" id="KW-0282">Flagellum</keyword>
<evidence type="ECO:0000313" key="3">
    <source>
        <dbReference type="Proteomes" id="UP000198860"/>
    </source>
</evidence>
<keyword evidence="3" id="KW-1185">Reference proteome</keyword>